<reference evidence="2" key="1">
    <citation type="submission" date="2016-11" db="UniProtKB">
        <authorList>
            <consortium name="WormBaseParasite"/>
        </authorList>
    </citation>
    <scope>IDENTIFICATION</scope>
    <source>
        <strain evidence="2">KR3021</strain>
    </source>
</reference>
<name>A0AC35TI00_9BILA</name>
<sequence length="262" mass="30278">MVKFDELKNFLTFHHIANSLLALSFMVSKSVPLISEQLYSLDNQSLDTREHEILIFLAVVILWRGRKATNYLHYLETVFTFTKTANSFLFIRADPLYGIMFVTAMLIVTFVFPMPVYAESDKVTYFHGEDLYKKIKENTNTVWIVQFYTTWSPECRHLTPVFSKLSERFSLPNMKFAKIDLGMYPKEAERFRVNPGATSKQLPTISVFKGGADINRRPLVHNKRAVPYVFSEENCILDLDLINIHNECQGKNVVKKGKSKSD</sequence>
<organism evidence="1 2">
    <name type="scientific">Rhabditophanes sp. KR3021</name>
    <dbReference type="NCBI Taxonomy" id="114890"/>
    <lineage>
        <taxon>Eukaryota</taxon>
        <taxon>Metazoa</taxon>
        <taxon>Ecdysozoa</taxon>
        <taxon>Nematoda</taxon>
        <taxon>Chromadorea</taxon>
        <taxon>Rhabditida</taxon>
        <taxon>Tylenchina</taxon>
        <taxon>Panagrolaimomorpha</taxon>
        <taxon>Strongyloidoidea</taxon>
        <taxon>Alloionematidae</taxon>
        <taxon>Rhabditophanes</taxon>
    </lineage>
</organism>
<dbReference type="Proteomes" id="UP000095286">
    <property type="component" value="Unplaced"/>
</dbReference>
<evidence type="ECO:0000313" key="2">
    <source>
        <dbReference type="WBParaSite" id="RSKR_0000080700.1"/>
    </source>
</evidence>
<accession>A0AC35TI00</accession>
<protein>
    <submittedName>
        <fullName evidence="2">Thioredoxin domain-containing protein</fullName>
    </submittedName>
</protein>
<evidence type="ECO:0000313" key="1">
    <source>
        <dbReference type="Proteomes" id="UP000095286"/>
    </source>
</evidence>
<dbReference type="WBParaSite" id="RSKR_0000080700.1">
    <property type="protein sequence ID" value="RSKR_0000080700.1"/>
    <property type="gene ID" value="RSKR_0000080700"/>
</dbReference>
<proteinExistence type="predicted"/>